<evidence type="ECO:0000313" key="1">
    <source>
        <dbReference type="EMBL" id="QMV13582.1"/>
    </source>
</evidence>
<dbReference type="EMBL" id="CP046268">
    <property type="protein sequence ID" value="QMV13582.1"/>
    <property type="molecule type" value="Genomic_DNA"/>
</dbReference>
<keyword evidence="2" id="KW-1185">Reference proteome</keyword>
<reference evidence="1 2" key="1">
    <citation type="journal article" date="2020" name="J. Nat. Prod.">
        <title>Genomics-Metabolomics Profiling Disclosed Marine Vibrio spartinae 3.6 as a Producer of a New Branched Side Chain Prodigiosin.</title>
        <authorList>
            <person name="Vitale G.A."/>
            <person name="Sciarretta M."/>
            <person name="Palma Esposito F."/>
            <person name="January G.G."/>
            <person name="Giaccio M."/>
            <person name="Bunk B."/>
            <person name="Sproer C."/>
            <person name="Bajerski F."/>
            <person name="Power D."/>
            <person name="Festa C."/>
            <person name="Monti M.C."/>
            <person name="D'Auria M.V."/>
            <person name="de Pascale D."/>
        </authorList>
    </citation>
    <scope>NUCLEOTIDE SEQUENCE [LARGE SCALE GENOMIC DNA]</scope>
    <source>
        <strain evidence="1 2">3.6</strain>
    </source>
</reference>
<name>A0ABX6QWS8_9VIBR</name>
<sequence>MSVFGGVIKKVTPASPLYSLLFQMYKQVENERDSDEVYRHAIVILDELLRRGYRFNTPEVQAVVEILRELPAPGAKARNFEKLYLQDEYGLRRLPHDPRKLYGQGCWH</sequence>
<organism evidence="1 2">
    <name type="scientific">Vibrio spartinae</name>
    <dbReference type="NCBI Taxonomy" id="1918945"/>
    <lineage>
        <taxon>Bacteria</taxon>
        <taxon>Pseudomonadati</taxon>
        <taxon>Pseudomonadota</taxon>
        <taxon>Gammaproteobacteria</taxon>
        <taxon>Vibrionales</taxon>
        <taxon>Vibrionaceae</taxon>
        <taxon>Vibrio</taxon>
    </lineage>
</organism>
<evidence type="ECO:0000313" key="2">
    <source>
        <dbReference type="Proteomes" id="UP000515264"/>
    </source>
</evidence>
<protein>
    <submittedName>
        <fullName evidence="1">Uncharacterized protein</fullName>
    </submittedName>
</protein>
<gene>
    <name evidence="1" type="ORF">Vspart_00820</name>
</gene>
<dbReference type="Proteomes" id="UP000515264">
    <property type="component" value="Chromosome 1"/>
</dbReference>
<proteinExistence type="predicted"/>
<accession>A0ABX6QWS8</accession>